<keyword evidence="4" id="KW-1185">Reference proteome</keyword>
<evidence type="ECO:0000256" key="1">
    <source>
        <dbReference type="SAM" id="MobiDB-lite"/>
    </source>
</evidence>
<protein>
    <submittedName>
        <fullName evidence="3">Uncharacterized protein</fullName>
    </submittedName>
</protein>
<keyword evidence="2" id="KW-1133">Transmembrane helix</keyword>
<dbReference type="Proteomes" id="UP001597419">
    <property type="component" value="Unassembled WGS sequence"/>
</dbReference>
<name>A0ABW5G7H9_9PSEU</name>
<evidence type="ECO:0000313" key="4">
    <source>
        <dbReference type="Proteomes" id="UP001597419"/>
    </source>
</evidence>
<keyword evidence="2" id="KW-0812">Transmembrane</keyword>
<gene>
    <name evidence="3" type="ORF">ACFSYJ_01470</name>
</gene>
<feature type="compositionally biased region" description="Basic and acidic residues" evidence="1">
    <location>
        <begin position="79"/>
        <end position="90"/>
    </location>
</feature>
<accession>A0ABW5G7H9</accession>
<feature type="transmembrane region" description="Helical" evidence="2">
    <location>
        <begin position="12"/>
        <end position="31"/>
    </location>
</feature>
<comment type="caution">
    <text evidence="3">The sequence shown here is derived from an EMBL/GenBank/DDBJ whole genome shotgun (WGS) entry which is preliminary data.</text>
</comment>
<evidence type="ECO:0000313" key="3">
    <source>
        <dbReference type="EMBL" id="MFD2457244.1"/>
    </source>
</evidence>
<dbReference type="RefSeq" id="WP_345388385.1">
    <property type="nucleotide sequence ID" value="NZ_BAABHG010000003.1"/>
</dbReference>
<sequence length="124" mass="13859">MSGSKRPRFGRIDPYCWCAVLPLALVAILFIAAGGPIIGIVFLVFAGLVLLFDAWVNRPDPAEARARQQRPRQPGPRQSDQRARQPDQRARQGGPRPRQAEPGRPQRAAPPWQRSDGPPVRRPR</sequence>
<proteinExistence type="predicted"/>
<dbReference type="EMBL" id="JBHUKU010000002">
    <property type="protein sequence ID" value="MFD2457244.1"/>
    <property type="molecule type" value="Genomic_DNA"/>
</dbReference>
<feature type="region of interest" description="Disordered" evidence="1">
    <location>
        <begin position="62"/>
        <end position="124"/>
    </location>
</feature>
<organism evidence="3 4">
    <name type="scientific">Amycolatopsis samaneae</name>
    <dbReference type="NCBI Taxonomy" id="664691"/>
    <lineage>
        <taxon>Bacteria</taxon>
        <taxon>Bacillati</taxon>
        <taxon>Actinomycetota</taxon>
        <taxon>Actinomycetes</taxon>
        <taxon>Pseudonocardiales</taxon>
        <taxon>Pseudonocardiaceae</taxon>
        <taxon>Amycolatopsis</taxon>
    </lineage>
</organism>
<evidence type="ECO:0000256" key="2">
    <source>
        <dbReference type="SAM" id="Phobius"/>
    </source>
</evidence>
<reference evidence="4" key="1">
    <citation type="journal article" date="2019" name="Int. J. Syst. Evol. Microbiol.">
        <title>The Global Catalogue of Microorganisms (GCM) 10K type strain sequencing project: providing services to taxonomists for standard genome sequencing and annotation.</title>
        <authorList>
            <consortium name="The Broad Institute Genomics Platform"/>
            <consortium name="The Broad Institute Genome Sequencing Center for Infectious Disease"/>
            <person name="Wu L."/>
            <person name="Ma J."/>
        </authorList>
    </citation>
    <scope>NUCLEOTIDE SEQUENCE [LARGE SCALE GENOMIC DNA]</scope>
    <source>
        <strain evidence="4">CGMCC 4.7643</strain>
    </source>
</reference>
<keyword evidence="2" id="KW-0472">Membrane</keyword>